<accession>A0A1X0XY61</accession>
<dbReference type="AlphaFoldDB" id="A0A1X0XY61"/>
<dbReference type="Proteomes" id="UP000193040">
    <property type="component" value="Unassembled WGS sequence"/>
</dbReference>
<comment type="caution">
    <text evidence="1">The sequence shown here is derived from an EMBL/GenBank/DDBJ whole genome shotgun (WGS) entry which is preliminary data.</text>
</comment>
<protein>
    <submittedName>
        <fullName evidence="1">Uncharacterized protein</fullName>
    </submittedName>
</protein>
<evidence type="ECO:0000313" key="2">
    <source>
        <dbReference type="Proteomes" id="UP000193040"/>
    </source>
</evidence>
<organism evidence="1 2">
    <name type="scientific">Mycobacterium simiae</name>
    <name type="common">Mycobacterium habana</name>
    <dbReference type="NCBI Taxonomy" id="1784"/>
    <lineage>
        <taxon>Bacteria</taxon>
        <taxon>Bacillati</taxon>
        <taxon>Actinomycetota</taxon>
        <taxon>Actinomycetes</taxon>
        <taxon>Mycobacteriales</taxon>
        <taxon>Mycobacteriaceae</taxon>
        <taxon>Mycobacterium</taxon>
        <taxon>Mycobacterium simiae complex</taxon>
    </lineage>
</organism>
<reference evidence="1 2" key="1">
    <citation type="submission" date="2017-03" db="EMBL/GenBank/DDBJ databases">
        <title>Genomic insights into Mycobacterium simiae human colonization.</title>
        <authorList>
            <person name="Steffani J.L."/>
            <person name="Brunck M.E."/>
            <person name="Cruz E."/>
            <person name="Montiel R."/>
            <person name="Barona F."/>
        </authorList>
    </citation>
    <scope>NUCLEOTIDE SEQUENCE [LARGE SCALE GENOMIC DNA]</scope>
    <source>
        <strain evidence="1 2">MsiGto</strain>
    </source>
</reference>
<gene>
    <name evidence="1" type="ORF">B5M45_19390</name>
</gene>
<keyword evidence="2" id="KW-1185">Reference proteome</keyword>
<evidence type="ECO:0000313" key="1">
    <source>
        <dbReference type="EMBL" id="ORJ57779.1"/>
    </source>
</evidence>
<sequence>MPVATPEAIQRWRSVLLETEQLHALPRGKKIRAQLSTPEATANWAGLNQTPLFTGTRGMLISLVEDLWSVDAPTDRALAEVLYPVLDSARSFTPLMPLLPQWDNYAARAREGRRALEAGQFGQPTVDEIIHEMLLSLKTSLLLSSTAVIGSWKVIAQEITRRYLSFAAPIAMPLRHYDFESKTMVDHPSATTLSLAAIKAIIDPEREDETELPQPPGMKQFAAQVIVYFYTDWEEHYRIELAKAHQCDKYDFQVNYFGDLGKLRHDYVHNRGICSNSAHCGTLNWFSTGDLMIPTPANYVQLLTAFPADELGRRPTRVETGRAPVKGSGSIPILREFEKVARDVYGSVGPALDEALAEWTRQNGAT</sequence>
<proteinExistence type="predicted"/>
<dbReference type="EMBL" id="MZZM01000025">
    <property type="protein sequence ID" value="ORJ57779.1"/>
    <property type="molecule type" value="Genomic_DNA"/>
</dbReference>
<name>A0A1X0XY61_MYCSI</name>